<dbReference type="Proteomes" id="UP000886998">
    <property type="component" value="Unassembled WGS sequence"/>
</dbReference>
<comment type="caution">
    <text evidence="1">The sequence shown here is derived from an EMBL/GenBank/DDBJ whole genome shotgun (WGS) entry which is preliminary data.</text>
</comment>
<sequence>MKTDGLFWAMRYIGGTRIAFLLEMFCSYVFAKSSVSKAYDQINAKIADVSEVLANAPMKKPLLRKKNYSWYRKFAVVSGDGT</sequence>
<dbReference type="EMBL" id="BMAV01023486">
    <property type="protein sequence ID" value="GFY79252.1"/>
    <property type="molecule type" value="Genomic_DNA"/>
</dbReference>
<protein>
    <submittedName>
        <fullName evidence="1">Uncharacterized protein</fullName>
    </submittedName>
</protein>
<dbReference type="AlphaFoldDB" id="A0A8X7CUT2"/>
<organism evidence="1 2">
    <name type="scientific">Trichonephila inaurata madagascariensis</name>
    <dbReference type="NCBI Taxonomy" id="2747483"/>
    <lineage>
        <taxon>Eukaryota</taxon>
        <taxon>Metazoa</taxon>
        <taxon>Ecdysozoa</taxon>
        <taxon>Arthropoda</taxon>
        <taxon>Chelicerata</taxon>
        <taxon>Arachnida</taxon>
        <taxon>Araneae</taxon>
        <taxon>Araneomorphae</taxon>
        <taxon>Entelegynae</taxon>
        <taxon>Araneoidea</taxon>
        <taxon>Nephilidae</taxon>
        <taxon>Trichonephila</taxon>
        <taxon>Trichonephila inaurata</taxon>
    </lineage>
</organism>
<evidence type="ECO:0000313" key="1">
    <source>
        <dbReference type="EMBL" id="GFY79252.1"/>
    </source>
</evidence>
<gene>
    <name evidence="1" type="ORF">TNIN_391041</name>
</gene>
<proteinExistence type="predicted"/>
<accession>A0A8X7CUT2</accession>
<evidence type="ECO:0000313" key="2">
    <source>
        <dbReference type="Proteomes" id="UP000886998"/>
    </source>
</evidence>
<reference evidence="1" key="1">
    <citation type="submission" date="2020-08" db="EMBL/GenBank/DDBJ databases">
        <title>Multicomponent nature underlies the extraordinary mechanical properties of spider dragline silk.</title>
        <authorList>
            <person name="Kono N."/>
            <person name="Nakamura H."/>
            <person name="Mori M."/>
            <person name="Yoshida Y."/>
            <person name="Ohtoshi R."/>
            <person name="Malay A.D."/>
            <person name="Moran D.A.P."/>
            <person name="Tomita M."/>
            <person name="Numata K."/>
            <person name="Arakawa K."/>
        </authorList>
    </citation>
    <scope>NUCLEOTIDE SEQUENCE</scope>
</reference>
<name>A0A8X7CUT2_9ARAC</name>
<keyword evidence="2" id="KW-1185">Reference proteome</keyword>